<dbReference type="EMBL" id="CAJSLV010000045">
    <property type="protein sequence ID" value="CAG6392534.1"/>
    <property type="molecule type" value="Genomic_DNA"/>
</dbReference>
<keyword evidence="1" id="KW-1133">Transmembrane helix</keyword>
<dbReference type="Proteomes" id="UP001152519">
    <property type="component" value="Unassembled WGS sequence"/>
</dbReference>
<feature type="transmembrane region" description="Helical" evidence="1">
    <location>
        <begin position="80"/>
        <end position="104"/>
    </location>
</feature>
<name>A0A9W4GQC5_9ACTN</name>
<reference evidence="2" key="1">
    <citation type="submission" date="2021-05" db="EMBL/GenBank/DDBJ databases">
        <authorList>
            <person name="Arsene-Ploetze F."/>
        </authorList>
    </citation>
    <scope>NUCLEOTIDE SEQUENCE</scope>
    <source>
        <strain evidence="2">DSM 42138</strain>
    </source>
</reference>
<feature type="transmembrane region" description="Helical" evidence="1">
    <location>
        <begin position="22"/>
        <end position="42"/>
    </location>
</feature>
<dbReference type="Pfam" id="PF25637">
    <property type="entry name" value="DUF7942"/>
    <property type="match status" value="1"/>
</dbReference>
<dbReference type="InterPro" id="IPR057702">
    <property type="entry name" value="DUF7942"/>
</dbReference>
<comment type="caution">
    <text evidence="2">The sequence shown here is derived from an EMBL/GenBank/DDBJ whole genome shotgun (WGS) entry which is preliminary data.</text>
</comment>
<dbReference type="NCBIfam" id="NF046119">
    <property type="entry name" value="memb_SCO4225"/>
    <property type="match status" value="1"/>
</dbReference>
<organism evidence="2 3">
    <name type="scientific">Actinacidiphila cocklensis</name>
    <dbReference type="NCBI Taxonomy" id="887465"/>
    <lineage>
        <taxon>Bacteria</taxon>
        <taxon>Bacillati</taxon>
        <taxon>Actinomycetota</taxon>
        <taxon>Actinomycetes</taxon>
        <taxon>Kitasatosporales</taxon>
        <taxon>Streptomycetaceae</taxon>
        <taxon>Actinacidiphila</taxon>
    </lineage>
</organism>
<protein>
    <submittedName>
        <fullName evidence="2">Uncharacterized protein</fullName>
    </submittedName>
</protein>
<sequence>MRIPTWLINATRPVHRERVSRIYLLVVGIATVLLLLDTALVSHRHASPIAFLLLVVTLPWTPLLWSLAATAGGLDVRTTAFGWTGWTLAVASALVSAVINAVLLGCAARIARRRATASGGTATGSAARHT</sequence>
<evidence type="ECO:0000256" key="1">
    <source>
        <dbReference type="SAM" id="Phobius"/>
    </source>
</evidence>
<keyword evidence="1" id="KW-0472">Membrane</keyword>
<dbReference type="RefSeq" id="WP_251487130.1">
    <property type="nucleotide sequence ID" value="NZ_CAJSLV010000045.1"/>
</dbReference>
<feature type="transmembrane region" description="Helical" evidence="1">
    <location>
        <begin position="49"/>
        <end position="68"/>
    </location>
</feature>
<accession>A0A9W4GQC5</accession>
<evidence type="ECO:0000313" key="3">
    <source>
        <dbReference type="Proteomes" id="UP001152519"/>
    </source>
</evidence>
<keyword evidence="3" id="KW-1185">Reference proteome</keyword>
<keyword evidence="1" id="KW-0812">Transmembrane</keyword>
<dbReference type="AlphaFoldDB" id="A0A9W4GQC5"/>
<evidence type="ECO:0000313" key="2">
    <source>
        <dbReference type="EMBL" id="CAG6392534.1"/>
    </source>
</evidence>
<proteinExistence type="predicted"/>
<gene>
    <name evidence="2" type="ORF">SCOCK_170092</name>
</gene>